<name>A0A0D2NV81_HYPSF</name>
<dbReference type="Proteomes" id="UP000054270">
    <property type="component" value="Unassembled WGS sequence"/>
</dbReference>
<gene>
    <name evidence="2" type="ORF">HYPSUDRAFT_40793</name>
</gene>
<keyword evidence="1" id="KW-0812">Transmembrane</keyword>
<dbReference type="EMBL" id="KN817548">
    <property type="protein sequence ID" value="KJA22694.1"/>
    <property type="molecule type" value="Genomic_DNA"/>
</dbReference>
<dbReference type="AlphaFoldDB" id="A0A0D2NV81"/>
<dbReference type="OrthoDB" id="3250044at2759"/>
<keyword evidence="3" id="KW-1185">Reference proteome</keyword>
<proteinExistence type="predicted"/>
<accession>A0A0D2NV81</accession>
<keyword evidence="1" id="KW-1133">Transmembrane helix</keyword>
<dbReference type="OMA" id="HHELFGE"/>
<reference evidence="3" key="1">
    <citation type="submission" date="2014-04" db="EMBL/GenBank/DDBJ databases">
        <title>Evolutionary Origins and Diversification of the Mycorrhizal Mutualists.</title>
        <authorList>
            <consortium name="DOE Joint Genome Institute"/>
            <consortium name="Mycorrhizal Genomics Consortium"/>
            <person name="Kohler A."/>
            <person name="Kuo A."/>
            <person name="Nagy L.G."/>
            <person name="Floudas D."/>
            <person name="Copeland A."/>
            <person name="Barry K.W."/>
            <person name="Cichocki N."/>
            <person name="Veneault-Fourrey C."/>
            <person name="LaButti K."/>
            <person name="Lindquist E.A."/>
            <person name="Lipzen A."/>
            <person name="Lundell T."/>
            <person name="Morin E."/>
            <person name="Murat C."/>
            <person name="Riley R."/>
            <person name="Ohm R."/>
            <person name="Sun H."/>
            <person name="Tunlid A."/>
            <person name="Henrissat B."/>
            <person name="Grigoriev I.V."/>
            <person name="Hibbett D.S."/>
            <person name="Martin F."/>
        </authorList>
    </citation>
    <scope>NUCLEOTIDE SEQUENCE [LARGE SCALE GENOMIC DNA]</scope>
    <source>
        <strain evidence="3">FD-334 SS-4</strain>
    </source>
</reference>
<protein>
    <submittedName>
        <fullName evidence="2">Uncharacterized protein</fullName>
    </submittedName>
</protein>
<keyword evidence="1" id="KW-0472">Membrane</keyword>
<organism evidence="2 3">
    <name type="scientific">Hypholoma sublateritium (strain FD-334 SS-4)</name>
    <dbReference type="NCBI Taxonomy" id="945553"/>
    <lineage>
        <taxon>Eukaryota</taxon>
        <taxon>Fungi</taxon>
        <taxon>Dikarya</taxon>
        <taxon>Basidiomycota</taxon>
        <taxon>Agaricomycotina</taxon>
        <taxon>Agaricomycetes</taxon>
        <taxon>Agaricomycetidae</taxon>
        <taxon>Agaricales</taxon>
        <taxon>Agaricineae</taxon>
        <taxon>Strophariaceae</taxon>
        <taxon>Hypholoma</taxon>
    </lineage>
</organism>
<sequence>MYLVMERIRLQESPPDLDARIQKAMKWLSEVPPLSDQPLGPIGGGCIRHKFFKESKAPFVFPDNATLDQYVNRAYGWLSHRAQQKVSPVSIRGDRVMFTQSDMDDAHFGVDEHGQTVLMHFSAIGLLPATFVAQTLAADAKHRPIAVSLGVAGNPNLASMAAISQCLWMVGDPRLGHDVTLRVFIYAISCPSFLFPFSVTIPLSLSLYLSLYVPFASSN</sequence>
<evidence type="ECO:0000256" key="1">
    <source>
        <dbReference type="SAM" id="Phobius"/>
    </source>
</evidence>
<dbReference type="STRING" id="945553.A0A0D2NV81"/>
<evidence type="ECO:0000313" key="3">
    <source>
        <dbReference type="Proteomes" id="UP000054270"/>
    </source>
</evidence>
<feature type="transmembrane region" description="Helical" evidence="1">
    <location>
        <begin position="183"/>
        <end position="209"/>
    </location>
</feature>
<evidence type="ECO:0000313" key="2">
    <source>
        <dbReference type="EMBL" id="KJA22694.1"/>
    </source>
</evidence>